<dbReference type="GO" id="GO:0046872">
    <property type="term" value="F:metal ion binding"/>
    <property type="evidence" value="ECO:0007669"/>
    <property type="project" value="UniProtKB-KW"/>
</dbReference>
<organism evidence="5 6">
    <name type="scientific">Clostridium polyendosporum</name>
    <dbReference type="NCBI Taxonomy" id="69208"/>
    <lineage>
        <taxon>Bacteria</taxon>
        <taxon>Bacillati</taxon>
        <taxon>Bacillota</taxon>
        <taxon>Clostridia</taxon>
        <taxon>Eubacteriales</taxon>
        <taxon>Clostridiaceae</taxon>
        <taxon>Clostridium</taxon>
    </lineage>
</organism>
<evidence type="ECO:0000313" key="5">
    <source>
        <dbReference type="EMBL" id="GIM29958.1"/>
    </source>
</evidence>
<proteinExistence type="predicted"/>
<keyword evidence="2" id="KW-0408">Iron</keyword>
<evidence type="ECO:0000256" key="3">
    <source>
        <dbReference type="ARBA" id="ARBA00023014"/>
    </source>
</evidence>
<dbReference type="EMBL" id="BOPZ01000024">
    <property type="protein sequence ID" value="GIM29958.1"/>
    <property type="molecule type" value="Genomic_DNA"/>
</dbReference>
<dbReference type="PANTHER" id="PTHR43122">
    <property type="entry name" value="FERREDOXIN SUBUNIT OF PYRUVATE:FLAVODOXIN OXIDOREDUCTASE-RELATED"/>
    <property type="match status" value="1"/>
</dbReference>
<reference evidence="5" key="1">
    <citation type="submission" date="2021-03" db="EMBL/GenBank/DDBJ databases">
        <title>Taxonomic study of Clostridium polyendosporum from meadow-gley soil under rice.</title>
        <authorList>
            <person name="Kobayashi H."/>
            <person name="Tanizawa Y."/>
            <person name="Yagura M."/>
        </authorList>
    </citation>
    <scope>NUCLEOTIDE SEQUENCE</scope>
    <source>
        <strain evidence="5">JCM 30710</strain>
    </source>
</reference>
<keyword evidence="1" id="KW-0479">Metal-binding</keyword>
<comment type="caution">
    <text evidence="5">The sequence shown here is derived from an EMBL/GenBank/DDBJ whole genome shotgun (WGS) entry which is preliminary data.</text>
</comment>
<name>A0A919VMV7_9CLOT</name>
<protein>
    <submittedName>
        <fullName evidence="5">2-oxoacid:acceptor oxidoreductase subunit delta</fullName>
    </submittedName>
</protein>
<dbReference type="InterPro" id="IPR017900">
    <property type="entry name" value="4Fe4S_Fe_S_CS"/>
</dbReference>
<sequence>MPKVTFREERCKGCGQCIIACPKKVITFSDKLNERGYYPATIEEDKKTQCIGCACCGKMCPDLVITVEK</sequence>
<feature type="domain" description="4Fe-4S ferredoxin-type" evidence="4">
    <location>
        <begin position="38"/>
        <end position="69"/>
    </location>
</feature>
<evidence type="ECO:0000313" key="6">
    <source>
        <dbReference type="Proteomes" id="UP000679179"/>
    </source>
</evidence>
<gene>
    <name evidence="5" type="ORF">CPJCM30710_26240</name>
</gene>
<dbReference type="PANTHER" id="PTHR43122:SF2">
    <property type="entry name" value="FERREDOXIN SUBUNIT OF PYRUVATE:FLAVODOXIN OXIDOREDUCTASE"/>
    <property type="match status" value="1"/>
</dbReference>
<dbReference type="Gene3D" id="3.30.70.20">
    <property type="match status" value="1"/>
</dbReference>
<feature type="domain" description="4Fe-4S ferredoxin-type" evidence="4">
    <location>
        <begin position="2"/>
        <end position="31"/>
    </location>
</feature>
<evidence type="ECO:0000256" key="2">
    <source>
        <dbReference type="ARBA" id="ARBA00023004"/>
    </source>
</evidence>
<keyword evidence="6" id="KW-1185">Reference proteome</keyword>
<accession>A0A919VMV7</accession>
<evidence type="ECO:0000259" key="4">
    <source>
        <dbReference type="PROSITE" id="PS51379"/>
    </source>
</evidence>
<dbReference type="Proteomes" id="UP000679179">
    <property type="component" value="Unassembled WGS sequence"/>
</dbReference>
<dbReference type="PROSITE" id="PS51379">
    <property type="entry name" value="4FE4S_FER_2"/>
    <property type="match status" value="2"/>
</dbReference>
<dbReference type="PROSITE" id="PS00198">
    <property type="entry name" value="4FE4S_FER_1"/>
    <property type="match status" value="1"/>
</dbReference>
<dbReference type="GO" id="GO:0051536">
    <property type="term" value="F:iron-sulfur cluster binding"/>
    <property type="evidence" value="ECO:0007669"/>
    <property type="project" value="UniProtKB-KW"/>
</dbReference>
<evidence type="ECO:0000256" key="1">
    <source>
        <dbReference type="ARBA" id="ARBA00022723"/>
    </source>
</evidence>
<dbReference type="InterPro" id="IPR017896">
    <property type="entry name" value="4Fe4S_Fe-S-bd"/>
</dbReference>
<keyword evidence="3" id="KW-0411">Iron-sulfur</keyword>
<dbReference type="RefSeq" id="WP_212904640.1">
    <property type="nucleotide sequence ID" value="NZ_BOPZ01000024.1"/>
</dbReference>
<dbReference type="SUPFAM" id="SSF54862">
    <property type="entry name" value="4Fe-4S ferredoxins"/>
    <property type="match status" value="1"/>
</dbReference>
<dbReference type="Pfam" id="PF12838">
    <property type="entry name" value="Fer4_7"/>
    <property type="match status" value="1"/>
</dbReference>
<dbReference type="AlphaFoldDB" id="A0A919VMV7"/>